<sequence length="160" mass="16504">MPLLHSVALEKRLLMSSRPLQLMWGAEEESRQNAFPVSNSIAQEVGVVTPSTVALVPQSRDFASDVGGNSHADVAIEMTSFKDTGVSPSEATLGIGSPPKNPTADQGCAQHHTRTTILGMPCNAKAHVGGTPSTAVVGAGPGAAVGAEVTSHQQQQRTPS</sequence>
<protein>
    <submittedName>
        <fullName evidence="1">Uncharacterized protein</fullName>
    </submittedName>
</protein>
<name>A0A9Q1JH84_9CARY</name>
<evidence type="ECO:0000313" key="1">
    <source>
        <dbReference type="EMBL" id="KAJ8420051.1"/>
    </source>
</evidence>
<proteinExistence type="predicted"/>
<comment type="caution">
    <text evidence="1">The sequence shown here is derived from an EMBL/GenBank/DDBJ whole genome shotgun (WGS) entry which is preliminary data.</text>
</comment>
<accession>A0A9Q1JH84</accession>
<evidence type="ECO:0000313" key="2">
    <source>
        <dbReference type="Proteomes" id="UP001153076"/>
    </source>
</evidence>
<dbReference type="AlphaFoldDB" id="A0A9Q1JH84"/>
<gene>
    <name evidence="1" type="ORF">Cgig2_015670</name>
</gene>
<keyword evidence="2" id="KW-1185">Reference proteome</keyword>
<reference evidence="1" key="1">
    <citation type="submission" date="2022-04" db="EMBL/GenBank/DDBJ databases">
        <title>Carnegiea gigantea Genome sequencing and assembly v2.</title>
        <authorList>
            <person name="Copetti D."/>
            <person name="Sanderson M.J."/>
            <person name="Burquez A."/>
            <person name="Wojciechowski M.F."/>
        </authorList>
    </citation>
    <scope>NUCLEOTIDE SEQUENCE</scope>
    <source>
        <strain evidence="1">SGP5-SGP5p</strain>
        <tissue evidence="1">Aerial part</tissue>
    </source>
</reference>
<organism evidence="1 2">
    <name type="scientific">Carnegiea gigantea</name>
    <dbReference type="NCBI Taxonomy" id="171969"/>
    <lineage>
        <taxon>Eukaryota</taxon>
        <taxon>Viridiplantae</taxon>
        <taxon>Streptophyta</taxon>
        <taxon>Embryophyta</taxon>
        <taxon>Tracheophyta</taxon>
        <taxon>Spermatophyta</taxon>
        <taxon>Magnoliopsida</taxon>
        <taxon>eudicotyledons</taxon>
        <taxon>Gunneridae</taxon>
        <taxon>Pentapetalae</taxon>
        <taxon>Caryophyllales</taxon>
        <taxon>Cactineae</taxon>
        <taxon>Cactaceae</taxon>
        <taxon>Cactoideae</taxon>
        <taxon>Echinocereeae</taxon>
        <taxon>Carnegiea</taxon>
    </lineage>
</organism>
<dbReference type="Proteomes" id="UP001153076">
    <property type="component" value="Unassembled WGS sequence"/>
</dbReference>
<dbReference type="EMBL" id="JAKOGI010003925">
    <property type="protein sequence ID" value="KAJ8420051.1"/>
    <property type="molecule type" value="Genomic_DNA"/>
</dbReference>